<name>A0A285S787_9HYPH</name>
<evidence type="ECO:0000256" key="1">
    <source>
        <dbReference type="SAM" id="SignalP"/>
    </source>
</evidence>
<dbReference type="Pfam" id="PF13501">
    <property type="entry name" value="SoxY"/>
    <property type="match status" value="1"/>
</dbReference>
<dbReference type="AlphaFoldDB" id="A0A285S787"/>
<dbReference type="InterPro" id="IPR032711">
    <property type="entry name" value="SoxY"/>
</dbReference>
<dbReference type="NCBIfam" id="TIGR04488">
    <property type="entry name" value="SoxY_true_GGCGG"/>
    <property type="match status" value="1"/>
</dbReference>
<dbReference type="STRING" id="538381.GCA_001696535_00293"/>
<keyword evidence="4" id="KW-1185">Reference proteome</keyword>
<reference evidence="3 4" key="1">
    <citation type="submission" date="2017-08" db="EMBL/GenBank/DDBJ databases">
        <authorList>
            <person name="de Groot N.N."/>
        </authorList>
    </citation>
    <scope>NUCLEOTIDE SEQUENCE [LARGE SCALE GENOMIC DNA]</scope>
    <source>
        <strain evidence="3 4">USBA 352</strain>
    </source>
</reference>
<proteinExistence type="predicted"/>
<accession>A0A285S787</accession>
<dbReference type="Proteomes" id="UP000219331">
    <property type="component" value="Unassembled WGS sequence"/>
</dbReference>
<feature type="domain" description="Ig-like SoxY" evidence="2">
    <location>
        <begin position="40"/>
        <end position="148"/>
    </location>
</feature>
<gene>
    <name evidence="3" type="ORF">SAMN05421512_104101</name>
</gene>
<evidence type="ECO:0000313" key="4">
    <source>
        <dbReference type="Proteomes" id="UP000219331"/>
    </source>
</evidence>
<dbReference type="OrthoDB" id="9804570at2"/>
<evidence type="ECO:0000259" key="2">
    <source>
        <dbReference type="Pfam" id="PF13501"/>
    </source>
</evidence>
<dbReference type="RefSeq" id="WP_067215193.1">
    <property type="nucleotide sequence ID" value="NZ_JAJGNR010000005.1"/>
</dbReference>
<keyword evidence="1" id="KW-0732">Signal</keyword>
<feature type="signal peptide" evidence="1">
    <location>
        <begin position="1"/>
        <end position="29"/>
    </location>
</feature>
<protein>
    <submittedName>
        <fullName evidence="3">Sulfur-oxidizing protein SoxY</fullName>
    </submittedName>
</protein>
<evidence type="ECO:0000313" key="3">
    <source>
        <dbReference type="EMBL" id="SOC03364.1"/>
    </source>
</evidence>
<dbReference type="PIRSF" id="PIRSF010312">
    <property type="entry name" value="Sulphur_oxidation_SoxY"/>
    <property type="match status" value="1"/>
</dbReference>
<dbReference type="InterPro" id="IPR016568">
    <property type="entry name" value="Sulphur_oxidation_SoxY"/>
</dbReference>
<dbReference type="InterPro" id="IPR038162">
    <property type="entry name" value="SoxY_sf"/>
</dbReference>
<dbReference type="InterPro" id="IPR006311">
    <property type="entry name" value="TAT_signal"/>
</dbReference>
<dbReference type="Gene3D" id="2.60.40.2470">
    <property type="entry name" value="SoxY domain"/>
    <property type="match status" value="1"/>
</dbReference>
<organism evidence="3 4">
    <name type="scientific">Stappia indica</name>
    <dbReference type="NCBI Taxonomy" id="538381"/>
    <lineage>
        <taxon>Bacteria</taxon>
        <taxon>Pseudomonadati</taxon>
        <taxon>Pseudomonadota</taxon>
        <taxon>Alphaproteobacteria</taxon>
        <taxon>Hyphomicrobiales</taxon>
        <taxon>Stappiaceae</taxon>
        <taxon>Stappia</taxon>
    </lineage>
</organism>
<feature type="chain" id="PRO_5011562259" evidence="1">
    <location>
        <begin position="30"/>
        <end position="150"/>
    </location>
</feature>
<dbReference type="EMBL" id="OBML01000004">
    <property type="protein sequence ID" value="SOC03364.1"/>
    <property type="molecule type" value="Genomic_DNA"/>
</dbReference>
<sequence length="150" mass="15097">MNMTRRQALALGAGAAVLAMTGLPRFASAEDAKVQAAIDAFAGGASIETGTVSLSAPEIAENGNTVPIGVSVDSPMTDADHVTAVMLLAAGNPQPGVATFHFSSMSGSADATTRMRLAKTQDVIALAKTSTGKVFMDRKTVKVTIGGCGG</sequence>
<dbReference type="PROSITE" id="PS51318">
    <property type="entry name" value="TAT"/>
    <property type="match status" value="1"/>
</dbReference>